<evidence type="ECO:0000256" key="10">
    <source>
        <dbReference type="RuleBase" id="RU000520"/>
    </source>
</evidence>
<feature type="binding site" evidence="8">
    <location>
        <position position="13"/>
    </location>
    <ligand>
        <name>Mg(2+)</name>
        <dbReference type="ChEBI" id="CHEBI:18420"/>
    </ligand>
</feature>
<evidence type="ECO:0000313" key="12">
    <source>
        <dbReference type="Proteomes" id="UP000242224"/>
    </source>
</evidence>
<evidence type="ECO:0000256" key="7">
    <source>
        <dbReference type="ARBA" id="ARBA00023134"/>
    </source>
</evidence>
<dbReference type="PANTHER" id="PTHR11846:SF0">
    <property type="entry name" value="ADENYLOSUCCINATE SYNTHETASE"/>
    <property type="match status" value="1"/>
</dbReference>
<evidence type="ECO:0000256" key="6">
    <source>
        <dbReference type="ARBA" id="ARBA00022842"/>
    </source>
</evidence>
<feature type="binding site" description="in other chain" evidence="8">
    <location>
        <position position="131"/>
    </location>
    <ligand>
        <name>IMP</name>
        <dbReference type="ChEBI" id="CHEBI:58053"/>
        <note>ligand shared between dimeric partners</note>
    </ligand>
</feature>
<dbReference type="InterPro" id="IPR042109">
    <property type="entry name" value="Adenylosuccinate_synth_dom1"/>
</dbReference>
<dbReference type="EC" id="6.3.4.4" evidence="8 10"/>
<keyword evidence="7 8" id="KW-0342">GTP-binding</keyword>
<comment type="pathway">
    <text evidence="8 10">Purine metabolism; AMP biosynthesis via de novo pathway; AMP from IMP: step 1/2.</text>
</comment>
<evidence type="ECO:0000256" key="1">
    <source>
        <dbReference type="ARBA" id="ARBA00011738"/>
    </source>
</evidence>
<gene>
    <name evidence="8" type="primary">purA</name>
    <name evidence="11" type="ORF">BMG00_15880</name>
</gene>
<keyword evidence="12" id="KW-1185">Reference proteome</keyword>
<keyword evidence="2 8" id="KW-0436">Ligase</keyword>
<dbReference type="PROSITE" id="PS01266">
    <property type="entry name" value="ADENYLOSUCCIN_SYN_1"/>
    <property type="match status" value="1"/>
</dbReference>
<feature type="binding site" evidence="8">
    <location>
        <begin position="414"/>
        <end position="416"/>
    </location>
    <ligand>
        <name>GTP</name>
        <dbReference type="ChEBI" id="CHEBI:37565"/>
    </ligand>
</feature>
<keyword evidence="4 8" id="KW-0547">Nucleotide-binding</keyword>
<evidence type="ECO:0000256" key="3">
    <source>
        <dbReference type="ARBA" id="ARBA00022723"/>
    </source>
</evidence>
<feature type="binding site" evidence="8">
    <location>
        <begin position="40"/>
        <end position="42"/>
    </location>
    <ligand>
        <name>GTP</name>
        <dbReference type="ChEBI" id="CHEBI:37565"/>
    </ligand>
</feature>
<comment type="catalytic activity">
    <reaction evidence="8 10">
        <text>IMP + L-aspartate + GTP = N(6)-(1,2-dicarboxyethyl)-AMP + GDP + phosphate + 2 H(+)</text>
        <dbReference type="Rhea" id="RHEA:15753"/>
        <dbReference type="ChEBI" id="CHEBI:15378"/>
        <dbReference type="ChEBI" id="CHEBI:29991"/>
        <dbReference type="ChEBI" id="CHEBI:37565"/>
        <dbReference type="ChEBI" id="CHEBI:43474"/>
        <dbReference type="ChEBI" id="CHEBI:57567"/>
        <dbReference type="ChEBI" id="CHEBI:58053"/>
        <dbReference type="ChEBI" id="CHEBI:58189"/>
        <dbReference type="EC" id="6.3.4.4"/>
    </reaction>
</comment>
<keyword evidence="6 8" id="KW-0460">Magnesium</keyword>
<dbReference type="Gene3D" id="3.40.440.10">
    <property type="entry name" value="Adenylosuccinate Synthetase, subunit A, domain 1"/>
    <property type="match status" value="1"/>
</dbReference>
<keyword evidence="5 8" id="KW-0658">Purine biosynthesis</keyword>
<dbReference type="InterPro" id="IPR033128">
    <property type="entry name" value="Adenylosuccin_syn_Lys_AS"/>
</dbReference>
<sequence length="431" mass="46572">MANVVVVGAQWGDEGKGKIVDWLSERADVIARFQGGHNAGHTLVIDGKVYKLNALPSGVVRGGKLSVIGNGVVLDPFHLLKEIEKIREQGVEITPETLMIAENTPLILPIHGELDRAREEAASKGTKIGTTGRGIGPAYEDKVGRRSVRVADLADEATLIARVDRALQHHDPLRKGLGIEPIDRDALIAQLKEIAPEILKYAAPVWKVLNEKRKQGKRILFEGAQGSLLDIDFGTYPFVTSSNVVAGQAAAGTGMGPGAIDFVLGIVKAYTTRVGEGPFPSELDDADGERLGTRGHEFGTVTGRKRRCGWFDAALVRQTCAISGVNGIALTKLDVLDGFETIKICVGYDLDGKRLDYLPTAAEEQSRCVPVYEEIEGWSESTEGARSWADLPAAAIKYVRRVEELIDCPVAMLSTSPERDDTILVTDPFAD</sequence>
<dbReference type="InterPro" id="IPR018220">
    <property type="entry name" value="Adenylosuccin_syn_GTP-bd"/>
</dbReference>
<dbReference type="RefSeq" id="WP_078530762.1">
    <property type="nucleotide sequence ID" value="NZ_MPZS01000003.1"/>
</dbReference>
<name>A0ABX3MM80_9RHOB</name>
<evidence type="ECO:0000313" key="11">
    <source>
        <dbReference type="EMBL" id="OOY11208.1"/>
    </source>
</evidence>
<keyword evidence="8" id="KW-0963">Cytoplasm</keyword>
<evidence type="ECO:0000256" key="4">
    <source>
        <dbReference type="ARBA" id="ARBA00022741"/>
    </source>
</evidence>
<keyword evidence="3 8" id="KW-0479">Metal-binding</keyword>
<dbReference type="CDD" id="cd03108">
    <property type="entry name" value="AdSS"/>
    <property type="match status" value="1"/>
</dbReference>
<feature type="binding site" evidence="8">
    <location>
        <position position="306"/>
    </location>
    <ligand>
        <name>GTP</name>
        <dbReference type="ChEBI" id="CHEBI:37565"/>
    </ligand>
</feature>
<feature type="active site" description="Proton donor" evidence="8">
    <location>
        <position position="41"/>
    </location>
</feature>
<feature type="binding site" description="in other chain" evidence="8">
    <location>
        <position position="225"/>
    </location>
    <ligand>
        <name>IMP</name>
        <dbReference type="ChEBI" id="CHEBI:58053"/>
        <note>ligand shared between dimeric partners</note>
    </ligand>
</feature>
<dbReference type="SUPFAM" id="SSF52540">
    <property type="entry name" value="P-loop containing nucleoside triphosphate hydrolases"/>
    <property type="match status" value="1"/>
</dbReference>
<accession>A0ABX3MM80</accession>
<feature type="binding site" description="in other chain" evidence="8">
    <location>
        <begin position="13"/>
        <end position="16"/>
    </location>
    <ligand>
        <name>IMP</name>
        <dbReference type="ChEBI" id="CHEBI:58053"/>
        <note>ligand shared between dimeric partners</note>
    </ligand>
</feature>
<dbReference type="InterPro" id="IPR042110">
    <property type="entry name" value="Adenylosuccinate_synth_dom2"/>
</dbReference>
<dbReference type="Gene3D" id="3.90.170.10">
    <property type="entry name" value="Adenylosuccinate Synthetase, subunit A, domain 3"/>
    <property type="match status" value="1"/>
</dbReference>
<feature type="binding site" evidence="8">
    <location>
        <position position="145"/>
    </location>
    <ligand>
        <name>IMP</name>
        <dbReference type="ChEBI" id="CHEBI:58053"/>
        <note>ligand shared between dimeric partners</note>
    </ligand>
</feature>
<dbReference type="Pfam" id="PF00709">
    <property type="entry name" value="Adenylsucc_synt"/>
    <property type="match status" value="1"/>
</dbReference>
<dbReference type="InterPro" id="IPR001114">
    <property type="entry name" value="Adenylosuccinate_synthetase"/>
</dbReference>
<comment type="subunit">
    <text evidence="1 8">Homodimer.</text>
</comment>
<comment type="caution">
    <text evidence="11">The sequence shown here is derived from an EMBL/GenBank/DDBJ whole genome shotgun (WGS) entry which is preliminary data.</text>
</comment>
<proteinExistence type="inferred from homology"/>
<feature type="binding site" description="in other chain" evidence="8">
    <location>
        <begin position="38"/>
        <end position="41"/>
    </location>
    <ligand>
        <name>IMP</name>
        <dbReference type="ChEBI" id="CHEBI:58053"/>
        <note>ligand shared between dimeric partners</note>
    </ligand>
</feature>
<feature type="binding site" evidence="8">
    <location>
        <begin position="300"/>
        <end position="306"/>
    </location>
    <ligand>
        <name>substrate</name>
    </ligand>
</feature>
<organism evidence="11 12">
    <name type="scientific">Thioclava marina</name>
    <dbReference type="NCBI Taxonomy" id="1915077"/>
    <lineage>
        <taxon>Bacteria</taxon>
        <taxon>Pseudomonadati</taxon>
        <taxon>Pseudomonadota</taxon>
        <taxon>Alphaproteobacteria</taxon>
        <taxon>Rhodobacterales</taxon>
        <taxon>Paracoccaceae</taxon>
        <taxon>Thioclava</taxon>
    </lineage>
</organism>
<feature type="active site" description="Proton acceptor" evidence="8">
    <location>
        <position position="13"/>
    </location>
</feature>
<feature type="binding site" evidence="8">
    <location>
        <begin position="332"/>
        <end position="334"/>
    </location>
    <ligand>
        <name>GTP</name>
        <dbReference type="ChEBI" id="CHEBI:37565"/>
    </ligand>
</feature>
<reference evidence="11 12" key="1">
    <citation type="submission" date="2016-11" db="EMBL/GenBank/DDBJ databases">
        <title>A multilocus sequence analysis scheme for characterization of bacteria in the genus Thioclava.</title>
        <authorList>
            <person name="Liu Y."/>
            <person name="Shao Z."/>
        </authorList>
    </citation>
    <scope>NUCLEOTIDE SEQUENCE [LARGE SCALE GENOMIC DNA]</scope>
    <source>
        <strain evidence="11 12">11.10-0-13</strain>
    </source>
</reference>
<dbReference type="EMBL" id="MPZS01000003">
    <property type="protein sequence ID" value="OOY11208.1"/>
    <property type="molecule type" value="Genomic_DNA"/>
</dbReference>
<comment type="similarity">
    <text evidence="8 10">Belongs to the adenylosuccinate synthetase family.</text>
</comment>
<feature type="binding site" evidence="8">
    <location>
        <begin position="12"/>
        <end position="18"/>
    </location>
    <ligand>
        <name>GTP</name>
        <dbReference type="ChEBI" id="CHEBI:37565"/>
    </ligand>
</feature>
<feature type="binding site" description="in other chain" evidence="8">
    <location>
        <position position="240"/>
    </location>
    <ligand>
        <name>IMP</name>
        <dbReference type="ChEBI" id="CHEBI:58053"/>
        <note>ligand shared between dimeric partners</note>
    </ligand>
</feature>
<evidence type="ECO:0000256" key="2">
    <source>
        <dbReference type="ARBA" id="ARBA00022598"/>
    </source>
</evidence>
<dbReference type="Gene3D" id="1.10.300.10">
    <property type="entry name" value="Adenylosuccinate Synthetase, subunit A, domain 2"/>
    <property type="match status" value="1"/>
</dbReference>
<feature type="binding site" description="in other chain" evidence="8">
    <location>
        <position position="304"/>
    </location>
    <ligand>
        <name>IMP</name>
        <dbReference type="ChEBI" id="CHEBI:58053"/>
        <note>ligand shared between dimeric partners</note>
    </ligand>
</feature>
<protein>
    <recommendedName>
        <fullName evidence="8 10">Adenylosuccinate synthetase</fullName>
        <shortName evidence="8">AMPSase</shortName>
        <shortName evidence="8">AdSS</shortName>
        <ecNumber evidence="8 10">6.3.4.4</ecNumber>
    </recommendedName>
    <alternativeName>
        <fullName evidence="8">IMP--aspartate ligase</fullName>
    </alternativeName>
</protein>
<dbReference type="NCBIfam" id="NF002223">
    <property type="entry name" value="PRK01117.1"/>
    <property type="match status" value="1"/>
</dbReference>
<dbReference type="PROSITE" id="PS00513">
    <property type="entry name" value="ADENYLOSUCCIN_SYN_2"/>
    <property type="match status" value="1"/>
</dbReference>
<evidence type="ECO:0000256" key="5">
    <source>
        <dbReference type="ARBA" id="ARBA00022755"/>
    </source>
</evidence>
<feature type="binding site" evidence="8">
    <location>
        <position position="40"/>
    </location>
    <ligand>
        <name>Mg(2+)</name>
        <dbReference type="ChEBI" id="CHEBI:18420"/>
    </ligand>
</feature>
<comment type="cofactor">
    <cofactor evidence="8">
        <name>Mg(2+)</name>
        <dbReference type="ChEBI" id="CHEBI:18420"/>
    </cofactor>
    <text evidence="8">Binds 1 Mg(2+) ion per subunit.</text>
</comment>
<dbReference type="InterPro" id="IPR042111">
    <property type="entry name" value="Adenylosuccinate_synth_dom3"/>
</dbReference>
<evidence type="ECO:0000256" key="9">
    <source>
        <dbReference type="PROSITE-ProRule" id="PRU10134"/>
    </source>
</evidence>
<feature type="active site" evidence="9">
    <location>
        <position position="142"/>
    </location>
</feature>
<dbReference type="SMART" id="SM00788">
    <property type="entry name" value="Adenylsucc_synt"/>
    <property type="match status" value="1"/>
</dbReference>
<dbReference type="HAMAP" id="MF_00011">
    <property type="entry name" value="Adenylosucc_synth"/>
    <property type="match status" value="1"/>
</dbReference>
<dbReference type="Proteomes" id="UP000242224">
    <property type="component" value="Unassembled WGS sequence"/>
</dbReference>
<dbReference type="NCBIfam" id="TIGR00184">
    <property type="entry name" value="purA"/>
    <property type="match status" value="1"/>
</dbReference>
<comment type="function">
    <text evidence="8">Plays an important role in the de novo pathway of purine nucleotide biosynthesis. Catalyzes the first committed step in the biosynthesis of AMP from IMP.</text>
</comment>
<evidence type="ECO:0000256" key="8">
    <source>
        <dbReference type="HAMAP-Rule" id="MF_00011"/>
    </source>
</evidence>
<dbReference type="InterPro" id="IPR027417">
    <property type="entry name" value="P-loop_NTPase"/>
</dbReference>
<comment type="subcellular location">
    <subcellularLocation>
        <location evidence="8">Cytoplasm</location>
    </subcellularLocation>
</comment>
<dbReference type="PANTHER" id="PTHR11846">
    <property type="entry name" value="ADENYLOSUCCINATE SYNTHETASE"/>
    <property type="match status" value="1"/>
</dbReference>